<organism evidence="8 9">
    <name type="scientific">Serpentinicella alkaliphila</name>
    <dbReference type="NCBI Taxonomy" id="1734049"/>
    <lineage>
        <taxon>Bacteria</taxon>
        <taxon>Bacillati</taxon>
        <taxon>Bacillota</taxon>
        <taxon>Clostridia</taxon>
        <taxon>Peptostreptococcales</taxon>
        <taxon>Natronincolaceae</taxon>
        <taxon>Serpentinicella</taxon>
    </lineage>
</organism>
<dbReference type="NCBIfam" id="TIGR00431">
    <property type="entry name" value="TruB"/>
    <property type="match status" value="1"/>
</dbReference>
<evidence type="ECO:0000256" key="3">
    <source>
        <dbReference type="ARBA" id="ARBA00022694"/>
    </source>
</evidence>
<gene>
    <name evidence="5" type="primary">truB</name>
    <name evidence="8" type="ORF">EDD79_100492</name>
</gene>
<proteinExistence type="inferred from homology"/>
<dbReference type="SUPFAM" id="SSF55120">
    <property type="entry name" value="Pseudouridine synthase"/>
    <property type="match status" value="1"/>
</dbReference>
<dbReference type="RefSeq" id="WP_132847647.1">
    <property type="nucleotide sequence ID" value="NZ_CP058648.1"/>
</dbReference>
<dbReference type="GO" id="GO:0160148">
    <property type="term" value="F:tRNA pseudouridine(55) synthase activity"/>
    <property type="evidence" value="ECO:0007669"/>
    <property type="project" value="UniProtKB-EC"/>
</dbReference>
<dbReference type="InterPro" id="IPR014780">
    <property type="entry name" value="tRNA_psdUridine_synth_TruB"/>
</dbReference>
<keyword evidence="3 5" id="KW-0819">tRNA processing</keyword>
<dbReference type="GO" id="GO:1990481">
    <property type="term" value="P:mRNA pseudouridine synthesis"/>
    <property type="evidence" value="ECO:0007669"/>
    <property type="project" value="TreeGrafter"/>
</dbReference>
<dbReference type="Proteomes" id="UP000295504">
    <property type="component" value="Unassembled WGS sequence"/>
</dbReference>
<dbReference type="Gene3D" id="3.30.2350.10">
    <property type="entry name" value="Pseudouridine synthase"/>
    <property type="match status" value="1"/>
</dbReference>
<comment type="caution">
    <text evidence="8">The sequence shown here is derived from an EMBL/GenBank/DDBJ whole genome shotgun (WGS) entry which is preliminary data.</text>
</comment>
<dbReference type="EC" id="5.4.99.25" evidence="5"/>
<dbReference type="GO" id="GO:0031119">
    <property type="term" value="P:tRNA pseudouridine synthesis"/>
    <property type="evidence" value="ECO:0007669"/>
    <property type="project" value="UniProtKB-UniRule"/>
</dbReference>
<dbReference type="EMBL" id="SLYC01000004">
    <property type="protein sequence ID" value="TCQ05911.1"/>
    <property type="molecule type" value="Genomic_DNA"/>
</dbReference>
<dbReference type="CDD" id="cd02573">
    <property type="entry name" value="PseudoU_synth_EcTruB"/>
    <property type="match status" value="1"/>
</dbReference>
<name>A0A4R2TQL7_9FIRM</name>
<evidence type="ECO:0000313" key="9">
    <source>
        <dbReference type="Proteomes" id="UP000295504"/>
    </source>
</evidence>
<evidence type="ECO:0000256" key="2">
    <source>
        <dbReference type="ARBA" id="ARBA00005642"/>
    </source>
</evidence>
<sequence>MDGIINILKPPGMSSHDVVYSVRRKTRIKKVGHTGTLDPNAAGVLPICIGQATKVSNYLLEDTKAYRGELCLGITTDTQDMYGTILEKKPVNCSANDIKEAVLSFVGEYEQLPPMYSALKVNGKKLYDYAREGIELERKSRKVYIYSIDIIYIKGNKVLFDVVCSKGTYIRTLCHDIGFKLGCGGIMSFLIRTKSGVFNIEDAITIEELQEHDNVEELLKPADYPLVNLPKVEIHESQRTLVLNGNKIDSRYFMNSPELPINTLVTVYLKEQFIGLANIKSDNNNTYIKFNRLLI</sequence>
<reference evidence="8 9" key="1">
    <citation type="submission" date="2019-03" db="EMBL/GenBank/DDBJ databases">
        <title>Genomic Encyclopedia of Type Strains, Phase IV (KMG-IV): sequencing the most valuable type-strain genomes for metagenomic binning, comparative biology and taxonomic classification.</title>
        <authorList>
            <person name="Goeker M."/>
        </authorList>
    </citation>
    <scope>NUCLEOTIDE SEQUENCE [LARGE SCALE GENOMIC DNA]</scope>
    <source>
        <strain evidence="8 9">DSM 100013</strain>
    </source>
</reference>
<dbReference type="OrthoDB" id="9802309at2"/>
<keyword evidence="9" id="KW-1185">Reference proteome</keyword>
<dbReference type="InterPro" id="IPR002501">
    <property type="entry name" value="PsdUridine_synth_N"/>
</dbReference>
<evidence type="ECO:0000259" key="6">
    <source>
        <dbReference type="Pfam" id="PF01509"/>
    </source>
</evidence>
<dbReference type="AlphaFoldDB" id="A0A4R2TQL7"/>
<dbReference type="PANTHER" id="PTHR13767:SF2">
    <property type="entry name" value="PSEUDOURIDYLATE SYNTHASE TRUB1"/>
    <property type="match status" value="1"/>
</dbReference>
<feature type="domain" description="Pseudouridine synthase II N-terminal" evidence="6">
    <location>
        <begin position="23"/>
        <end position="170"/>
    </location>
</feature>
<dbReference type="Pfam" id="PF16198">
    <property type="entry name" value="TruB_C_2"/>
    <property type="match status" value="1"/>
</dbReference>
<evidence type="ECO:0000256" key="1">
    <source>
        <dbReference type="ARBA" id="ARBA00000385"/>
    </source>
</evidence>
<dbReference type="HAMAP" id="MF_01080">
    <property type="entry name" value="TruB_bact"/>
    <property type="match status" value="1"/>
</dbReference>
<dbReference type="InterPro" id="IPR032819">
    <property type="entry name" value="TruB_C"/>
</dbReference>
<comment type="catalytic activity">
    <reaction evidence="1 5">
        <text>uridine(55) in tRNA = pseudouridine(55) in tRNA</text>
        <dbReference type="Rhea" id="RHEA:42532"/>
        <dbReference type="Rhea" id="RHEA-COMP:10101"/>
        <dbReference type="Rhea" id="RHEA-COMP:10102"/>
        <dbReference type="ChEBI" id="CHEBI:65314"/>
        <dbReference type="ChEBI" id="CHEBI:65315"/>
        <dbReference type="EC" id="5.4.99.25"/>
    </reaction>
</comment>
<dbReference type="GO" id="GO:0003723">
    <property type="term" value="F:RNA binding"/>
    <property type="evidence" value="ECO:0007669"/>
    <property type="project" value="InterPro"/>
</dbReference>
<dbReference type="InterPro" id="IPR020103">
    <property type="entry name" value="PsdUridine_synth_cat_dom_sf"/>
</dbReference>
<feature type="domain" description="tRNA pseudouridylate synthase B C-terminal" evidence="7">
    <location>
        <begin position="171"/>
        <end position="226"/>
    </location>
</feature>
<protein>
    <recommendedName>
        <fullName evidence="5">tRNA pseudouridine synthase B</fullName>
        <ecNumber evidence="5">5.4.99.25</ecNumber>
    </recommendedName>
    <alternativeName>
        <fullName evidence="5">tRNA pseudouridine(55) synthase</fullName>
        <shortName evidence="5">Psi55 synthase</shortName>
    </alternativeName>
    <alternativeName>
        <fullName evidence="5">tRNA pseudouridylate synthase</fullName>
    </alternativeName>
    <alternativeName>
        <fullName evidence="5">tRNA-uridine isomerase</fullName>
    </alternativeName>
</protein>
<evidence type="ECO:0000313" key="8">
    <source>
        <dbReference type="EMBL" id="TCQ05911.1"/>
    </source>
</evidence>
<evidence type="ECO:0000256" key="5">
    <source>
        <dbReference type="HAMAP-Rule" id="MF_01080"/>
    </source>
</evidence>
<dbReference type="Pfam" id="PF01509">
    <property type="entry name" value="TruB_N"/>
    <property type="match status" value="1"/>
</dbReference>
<comment type="similarity">
    <text evidence="2 5">Belongs to the pseudouridine synthase TruB family. Type 1 subfamily.</text>
</comment>
<dbReference type="PANTHER" id="PTHR13767">
    <property type="entry name" value="TRNA-PSEUDOURIDINE SYNTHASE"/>
    <property type="match status" value="1"/>
</dbReference>
<keyword evidence="4 5" id="KW-0413">Isomerase</keyword>
<accession>A0A4R2TQL7</accession>
<evidence type="ECO:0000259" key="7">
    <source>
        <dbReference type="Pfam" id="PF16198"/>
    </source>
</evidence>
<comment type="function">
    <text evidence="5">Responsible for synthesis of pseudouridine from uracil-55 in the psi GC loop of transfer RNAs.</text>
</comment>
<feature type="active site" description="Nucleophile" evidence="5">
    <location>
        <position position="38"/>
    </location>
</feature>
<evidence type="ECO:0000256" key="4">
    <source>
        <dbReference type="ARBA" id="ARBA00023235"/>
    </source>
</evidence>
<dbReference type="FunFam" id="3.30.2350.10:FF:000011">
    <property type="entry name" value="tRNA pseudouridine synthase B"/>
    <property type="match status" value="1"/>
</dbReference>